<sequence>MIENNIGLVHSCAHKFKGRGIEYDDLFQAGCVGLIKAADAFDEDRGVRFSTYAVPVILGEMRRLFRDGGSVKVSRTLKELSMKLNREKERMSNKMGREPTISELAASLGIDEGQVVEALCAATPPLSLTENEEDGGGQIDLPVQSPEDLLSDIISLKQVVGNLEPSDRALIVLRYFSGKTQTQTAQTLGMTQVQVSRREKKILTALRRELSE</sequence>
<dbReference type="InterPro" id="IPR013324">
    <property type="entry name" value="RNA_pol_sigma_r3/r4-like"/>
</dbReference>
<dbReference type="Pfam" id="PF04542">
    <property type="entry name" value="Sigma70_r2"/>
    <property type="match status" value="1"/>
</dbReference>
<evidence type="ECO:0000256" key="1">
    <source>
        <dbReference type="ARBA" id="ARBA00023015"/>
    </source>
</evidence>
<dbReference type="InterPro" id="IPR007627">
    <property type="entry name" value="RNA_pol_sigma70_r2"/>
</dbReference>
<dbReference type="PRINTS" id="PR00046">
    <property type="entry name" value="SIGMA70FCT"/>
</dbReference>
<dbReference type="InterPro" id="IPR013325">
    <property type="entry name" value="RNA_pol_sigma_r2"/>
</dbReference>
<dbReference type="Gene3D" id="1.20.120.1810">
    <property type="match status" value="1"/>
</dbReference>
<dbReference type="Pfam" id="PF04545">
    <property type="entry name" value="Sigma70_r4"/>
    <property type="match status" value="1"/>
</dbReference>
<dbReference type="GO" id="GO:0006352">
    <property type="term" value="P:DNA-templated transcription initiation"/>
    <property type="evidence" value="ECO:0007669"/>
    <property type="project" value="InterPro"/>
</dbReference>
<dbReference type="Proteomes" id="UP000623678">
    <property type="component" value="Unassembled WGS sequence"/>
</dbReference>
<dbReference type="CDD" id="cd06171">
    <property type="entry name" value="Sigma70_r4"/>
    <property type="match status" value="1"/>
</dbReference>
<protein>
    <submittedName>
        <fullName evidence="6">Sigma-70 family RNA polymerase sigma factor</fullName>
    </submittedName>
</protein>
<keyword evidence="1" id="KW-0805">Transcription regulation</keyword>
<keyword evidence="2" id="KW-0731">Sigma factor</keyword>
<accession>A0A926EJJ6</accession>
<dbReference type="Gene3D" id="1.10.10.10">
    <property type="entry name" value="Winged helix-like DNA-binding domain superfamily/Winged helix DNA-binding domain"/>
    <property type="match status" value="2"/>
</dbReference>
<evidence type="ECO:0000256" key="3">
    <source>
        <dbReference type="ARBA" id="ARBA00023125"/>
    </source>
</evidence>
<feature type="domain" description="RNA polymerase sigma-70" evidence="5">
    <location>
        <begin position="25"/>
        <end position="38"/>
    </location>
</feature>
<dbReference type="AlphaFoldDB" id="A0A926EJJ6"/>
<dbReference type="GO" id="GO:0003677">
    <property type="term" value="F:DNA binding"/>
    <property type="evidence" value="ECO:0007669"/>
    <property type="project" value="UniProtKB-KW"/>
</dbReference>
<dbReference type="SUPFAM" id="SSF88946">
    <property type="entry name" value="Sigma2 domain of RNA polymerase sigma factors"/>
    <property type="match status" value="1"/>
</dbReference>
<dbReference type="NCBIfam" id="TIGR02937">
    <property type="entry name" value="sigma70-ECF"/>
    <property type="match status" value="1"/>
</dbReference>
<dbReference type="InterPro" id="IPR000943">
    <property type="entry name" value="RNA_pol_sigma70"/>
</dbReference>
<evidence type="ECO:0000259" key="5">
    <source>
        <dbReference type="PROSITE" id="PS00715"/>
    </source>
</evidence>
<evidence type="ECO:0000256" key="4">
    <source>
        <dbReference type="ARBA" id="ARBA00023163"/>
    </source>
</evidence>
<gene>
    <name evidence="6" type="ORF">H8705_02970</name>
</gene>
<dbReference type="SUPFAM" id="SSF88659">
    <property type="entry name" value="Sigma3 and sigma4 domains of RNA polymerase sigma factors"/>
    <property type="match status" value="2"/>
</dbReference>
<dbReference type="InterPro" id="IPR050239">
    <property type="entry name" value="Sigma-70_RNA_pol_init_factors"/>
</dbReference>
<proteinExistence type="predicted"/>
<dbReference type="InterPro" id="IPR014284">
    <property type="entry name" value="RNA_pol_sigma-70_dom"/>
</dbReference>
<dbReference type="InterPro" id="IPR036388">
    <property type="entry name" value="WH-like_DNA-bd_sf"/>
</dbReference>
<dbReference type="Pfam" id="PF04539">
    <property type="entry name" value="Sigma70_r3"/>
    <property type="match status" value="1"/>
</dbReference>
<keyword evidence="3" id="KW-0238">DNA-binding</keyword>
<dbReference type="InterPro" id="IPR007630">
    <property type="entry name" value="RNA_pol_sigma70_r4"/>
</dbReference>
<evidence type="ECO:0000313" key="7">
    <source>
        <dbReference type="Proteomes" id="UP000623678"/>
    </source>
</evidence>
<dbReference type="EMBL" id="JACRTD010000002">
    <property type="protein sequence ID" value="MBC8584538.1"/>
    <property type="molecule type" value="Genomic_DNA"/>
</dbReference>
<organism evidence="6 7">
    <name type="scientific">Youxingia wuxianensis</name>
    <dbReference type="NCBI Taxonomy" id="2763678"/>
    <lineage>
        <taxon>Bacteria</taxon>
        <taxon>Bacillati</taxon>
        <taxon>Bacillota</taxon>
        <taxon>Clostridia</taxon>
        <taxon>Eubacteriales</taxon>
        <taxon>Oscillospiraceae</taxon>
        <taxon>Youxingia</taxon>
    </lineage>
</organism>
<reference evidence="6" key="1">
    <citation type="submission" date="2020-08" db="EMBL/GenBank/DDBJ databases">
        <title>Genome public.</title>
        <authorList>
            <person name="Liu C."/>
            <person name="Sun Q."/>
        </authorList>
    </citation>
    <scope>NUCLEOTIDE SEQUENCE</scope>
    <source>
        <strain evidence="6">NSJ-64</strain>
    </source>
</reference>
<evidence type="ECO:0000313" key="6">
    <source>
        <dbReference type="EMBL" id="MBC8584538.1"/>
    </source>
</evidence>
<dbReference type="PANTHER" id="PTHR30603:SF17">
    <property type="entry name" value="RNA POLYMERASE SIGMA-G FACTOR"/>
    <property type="match status" value="1"/>
</dbReference>
<dbReference type="RefSeq" id="WP_262394595.1">
    <property type="nucleotide sequence ID" value="NZ_JACRTD010000002.1"/>
</dbReference>
<evidence type="ECO:0000256" key="2">
    <source>
        <dbReference type="ARBA" id="ARBA00023082"/>
    </source>
</evidence>
<comment type="caution">
    <text evidence="6">The sequence shown here is derived from an EMBL/GenBank/DDBJ whole genome shotgun (WGS) entry which is preliminary data.</text>
</comment>
<dbReference type="InterPro" id="IPR007624">
    <property type="entry name" value="RNA_pol_sigma70_r3"/>
</dbReference>
<name>A0A926EJJ6_9FIRM</name>
<keyword evidence="7" id="KW-1185">Reference proteome</keyword>
<keyword evidence="4" id="KW-0804">Transcription</keyword>
<dbReference type="GO" id="GO:0016987">
    <property type="term" value="F:sigma factor activity"/>
    <property type="evidence" value="ECO:0007669"/>
    <property type="project" value="UniProtKB-KW"/>
</dbReference>
<dbReference type="PANTHER" id="PTHR30603">
    <property type="entry name" value="RNA POLYMERASE SIGMA FACTOR RPO"/>
    <property type="match status" value="1"/>
</dbReference>
<dbReference type="PROSITE" id="PS00715">
    <property type="entry name" value="SIGMA70_1"/>
    <property type="match status" value="1"/>
</dbReference>